<dbReference type="SUPFAM" id="SSF81452">
    <property type="entry name" value="Cytochrome c oxidase subunit III-like"/>
    <property type="match status" value="1"/>
</dbReference>
<evidence type="ECO:0000256" key="12">
    <source>
        <dbReference type="ARBA" id="ARBA00023008"/>
    </source>
</evidence>
<dbReference type="EMBL" id="JBIGHY010000003">
    <property type="protein sequence ID" value="MFG6414287.1"/>
    <property type="molecule type" value="Genomic_DNA"/>
</dbReference>
<keyword evidence="3 14" id="KW-0813">Transport</keyword>
<feature type="transmembrane region" description="Helical" evidence="15">
    <location>
        <begin position="637"/>
        <end position="654"/>
    </location>
</feature>
<dbReference type="Gene3D" id="1.20.120.80">
    <property type="entry name" value="Cytochrome c oxidase, subunit III, four-helix bundle"/>
    <property type="match status" value="1"/>
</dbReference>
<dbReference type="Gene3D" id="1.20.210.10">
    <property type="entry name" value="Cytochrome c oxidase-like, subunit I domain"/>
    <property type="match status" value="1"/>
</dbReference>
<feature type="transmembrane region" description="Helical" evidence="15">
    <location>
        <begin position="838"/>
        <end position="857"/>
    </location>
</feature>
<feature type="transmembrane region" description="Helical" evidence="15">
    <location>
        <begin position="685"/>
        <end position="706"/>
    </location>
</feature>
<keyword evidence="8" id="KW-0479">Metal-binding</keyword>
<organism evidence="17 18">
    <name type="scientific">Pelomonas dachongensis</name>
    <dbReference type="NCBI Taxonomy" id="3299029"/>
    <lineage>
        <taxon>Bacteria</taxon>
        <taxon>Pseudomonadati</taxon>
        <taxon>Pseudomonadota</taxon>
        <taxon>Betaproteobacteria</taxon>
        <taxon>Burkholderiales</taxon>
        <taxon>Sphaerotilaceae</taxon>
        <taxon>Roseateles</taxon>
    </lineage>
</organism>
<feature type="transmembrane region" description="Helical" evidence="15">
    <location>
        <begin position="292"/>
        <end position="311"/>
    </location>
</feature>
<dbReference type="Proteomes" id="UP001606300">
    <property type="component" value="Unassembled WGS sequence"/>
</dbReference>
<feature type="domain" description="Cytochrome oxidase subunit I profile" evidence="16">
    <location>
        <begin position="48"/>
        <end position="573"/>
    </location>
</feature>
<keyword evidence="11" id="KW-0408">Iron</keyword>
<dbReference type="PROSITE" id="PS50855">
    <property type="entry name" value="COX1"/>
    <property type="match status" value="1"/>
</dbReference>
<dbReference type="InterPro" id="IPR023616">
    <property type="entry name" value="Cyt_c_oxase-like_su1_dom"/>
</dbReference>
<evidence type="ECO:0000256" key="10">
    <source>
        <dbReference type="ARBA" id="ARBA00022989"/>
    </source>
</evidence>
<feature type="transmembrane region" description="Helical" evidence="15">
    <location>
        <begin position="755"/>
        <end position="774"/>
    </location>
</feature>
<feature type="transmembrane region" description="Helical" evidence="15">
    <location>
        <begin position="232"/>
        <end position="258"/>
    </location>
</feature>
<keyword evidence="12" id="KW-0186">Copper</keyword>
<feature type="transmembrane region" description="Helical" evidence="15">
    <location>
        <begin position="320"/>
        <end position="338"/>
    </location>
</feature>
<dbReference type="InterPro" id="IPR036927">
    <property type="entry name" value="Cyt_c_oxase-like_su1_sf"/>
</dbReference>
<feature type="transmembrane region" description="Helical" evidence="15">
    <location>
        <begin position="350"/>
        <end position="375"/>
    </location>
</feature>
<comment type="caution">
    <text evidence="17">The sequence shown here is derived from an EMBL/GenBank/DDBJ whole genome shotgun (WGS) entry which is preliminary data.</text>
</comment>
<evidence type="ECO:0000256" key="4">
    <source>
        <dbReference type="ARBA" id="ARBA00022475"/>
    </source>
</evidence>
<gene>
    <name evidence="17" type="ORF">ACG02S_10280</name>
</gene>
<dbReference type="PRINTS" id="PR01165">
    <property type="entry name" value="CYCOXIDASEI"/>
</dbReference>
<evidence type="ECO:0000256" key="3">
    <source>
        <dbReference type="ARBA" id="ARBA00022448"/>
    </source>
</evidence>
<feature type="transmembrane region" description="Helical" evidence="15">
    <location>
        <begin position="194"/>
        <end position="220"/>
    </location>
</feature>
<evidence type="ECO:0000256" key="13">
    <source>
        <dbReference type="ARBA" id="ARBA00023136"/>
    </source>
</evidence>
<protein>
    <submittedName>
        <fullName evidence="17">Cbb3-type cytochrome c oxidase subunit I</fullName>
    </submittedName>
</protein>
<evidence type="ECO:0000313" key="18">
    <source>
        <dbReference type="Proteomes" id="UP001606300"/>
    </source>
</evidence>
<keyword evidence="6 14" id="KW-0679">Respiratory chain</keyword>
<keyword evidence="18" id="KW-1185">Reference proteome</keyword>
<comment type="similarity">
    <text evidence="2 14">Belongs to the heme-copper respiratory oxidase family.</text>
</comment>
<proteinExistence type="inferred from homology"/>
<evidence type="ECO:0000313" key="17">
    <source>
        <dbReference type="EMBL" id="MFG6414287.1"/>
    </source>
</evidence>
<dbReference type="PANTHER" id="PTHR10422">
    <property type="entry name" value="CYTOCHROME C OXIDASE SUBUNIT 1"/>
    <property type="match status" value="1"/>
</dbReference>
<feature type="transmembrane region" description="Helical" evidence="15">
    <location>
        <begin position="151"/>
        <end position="170"/>
    </location>
</feature>
<dbReference type="RefSeq" id="WP_394470364.1">
    <property type="nucleotide sequence ID" value="NZ_JBIGHY010000003.1"/>
</dbReference>
<keyword evidence="5 14" id="KW-0349">Heme</keyword>
<keyword evidence="13 15" id="KW-0472">Membrane</keyword>
<evidence type="ECO:0000256" key="15">
    <source>
        <dbReference type="SAM" id="Phobius"/>
    </source>
</evidence>
<dbReference type="InterPro" id="IPR013833">
    <property type="entry name" value="Cyt_c_oxidase_su3_a-hlx"/>
</dbReference>
<keyword evidence="7 14" id="KW-0812">Transmembrane</keyword>
<evidence type="ECO:0000256" key="7">
    <source>
        <dbReference type="ARBA" id="ARBA00022692"/>
    </source>
</evidence>
<dbReference type="InterPro" id="IPR023615">
    <property type="entry name" value="Cyt_c_Oxase_su1_BS"/>
</dbReference>
<keyword evidence="10 15" id="KW-1133">Transmembrane helix</keyword>
<evidence type="ECO:0000259" key="16">
    <source>
        <dbReference type="PROSITE" id="PS50855"/>
    </source>
</evidence>
<evidence type="ECO:0000256" key="2">
    <source>
        <dbReference type="ARBA" id="ARBA00009578"/>
    </source>
</evidence>
<evidence type="ECO:0000256" key="6">
    <source>
        <dbReference type="ARBA" id="ARBA00022660"/>
    </source>
</evidence>
<dbReference type="InterPro" id="IPR035973">
    <property type="entry name" value="Cyt_c_oxidase_su3-like_sf"/>
</dbReference>
<evidence type="ECO:0000256" key="1">
    <source>
        <dbReference type="ARBA" id="ARBA00004651"/>
    </source>
</evidence>
<dbReference type="PANTHER" id="PTHR10422:SF35">
    <property type="entry name" value="CYTOCHROME BO(3) UBIQUINOL OXIDASE SUBUNIT 1"/>
    <property type="match status" value="1"/>
</dbReference>
<evidence type="ECO:0000256" key="11">
    <source>
        <dbReference type="ARBA" id="ARBA00023004"/>
    </source>
</evidence>
<keyword evidence="9 14" id="KW-0249">Electron transport</keyword>
<feature type="transmembrane region" description="Helical" evidence="15">
    <location>
        <begin position="64"/>
        <end position="87"/>
    </location>
</feature>
<evidence type="ECO:0000256" key="5">
    <source>
        <dbReference type="ARBA" id="ARBA00022617"/>
    </source>
</evidence>
<comment type="subcellular location">
    <subcellularLocation>
        <location evidence="1">Cell membrane</location>
        <topology evidence="1">Multi-pass membrane protein</topology>
    </subcellularLocation>
</comment>
<feature type="transmembrane region" description="Helical" evidence="15">
    <location>
        <begin position="387"/>
        <end position="411"/>
    </location>
</feature>
<feature type="transmembrane region" description="Helical" evidence="15">
    <location>
        <begin position="107"/>
        <end position="131"/>
    </location>
</feature>
<dbReference type="Pfam" id="PF00115">
    <property type="entry name" value="COX1"/>
    <property type="match status" value="1"/>
</dbReference>
<keyword evidence="4" id="KW-1003">Cell membrane</keyword>
<sequence>MQPAAPGVQGAIRDNGPSETGFDTKLYARFPTQGGRPAGELEALEKVWETPTGWRAFSAVNNNFIGFLFIVTAFGFFVAAGILSLVMRVQLAAPMAGVVPQETYNQLFTMHGSVMMFLFAVPAIEAVAVMLLPQMIAARDLPFPRLSAYSYWAYAIGGTVFFGSIFFSLAPSDGWFMYPPLSSGVYSKGINADFWLLGIGFIEISAIAGAIELIVGVLRTRAPGMTLAKMPVYAWAVLIFGVMIILAFPAMIMVTFLLELERAFNWPLFDATRGGDPLLYQHLFWFFGHPDVYIIFIPASAMVSTMVVTVAQKKLVGHELVVLAMIATGFISFGVWAHHMFTVGLPGLSAGYFSAASMAVAIPAGAQVFAWICTLAAGRVQRNVPSLFLVGGILIFVMGGLTGVMVGMVAFDGQAHDTYFVVAHFHYVLIGGMVFPLLAGFYYWTPMINGRQLSEKVGRWVFWLCFTGVHVCFLPMHLSGLMGMPRRVDTYLPDRAWDLPNLISTVGAFIMAAGVALFIVDALRCYLRFGSGGNARNAFGGGTLEWLSAGNYSVRSIPVVSHLEPLWADPQLAADVNAGRYFLPNSATGQRETLVTSPTRAEPQYVQIMPGPSWWPLLSAVFTAGAFLLLTVQALTLSAACAVLTVVCLMRWVWGNDRHIAQTHVDAGGGIRLPTYVAGPQAHGWWASVLLCITLGMIFLMAMFGYLYLHGAHPDWWRVAAPRSTLGPGLALLGVAAASAWAARPLMARLKRGSGTSASLMGLSALCLATALGVDVRDWWEAGLRGDASGQGATVYAMLAWHGSVVVAVLLSAFYYALRWMRGLAPGPVNKTLEALRILFMFAALEGTAGLLLPRVLPWSGL</sequence>
<evidence type="ECO:0000256" key="14">
    <source>
        <dbReference type="RuleBase" id="RU000370"/>
    </source>
</evidence>
<feature type="transmembrane region" description="Helical" evidence="15">
    <location>
        <begin position="614"/>
        <end position="631"/>
    </location>
</feature>
<feature type="transmembrane region" description="Helical" evidence="15">
    <location>
        <begin position="794"/>
        <end position="818"/>
    </location>
</feature>
<evidence type="ECO:0000256" key="8">
    <source>
        <dbReference type="ARBA" id="ARBA00022723"/>
    </source>
</evidence>
<accession>A0ABW7EM69</accession>
<dbReference type="SUPFAM" id="SSF81442">
    <property type="entry name" value="Cytochrome c oxidase subunit I-like"/>
    <property type="match status" value="1"/>
</dbReference>
<feature type="transmembrane region" description="Helical" evidence="15">
    <location>
        <begin position="726"/>
        <end position="743"/>
    </location>
</feature>
<name>A0ABW7EM69_9BURK</name>
<evidence type="ECO:0000256" key="9">
    <source>
        <dbReference type="ARBA" id="ARBA00022982"/>
    </source>
</evidence>
<reference evidence="17 18" key="1">
    <citation type="submission" date="2024-09" db="EMBL/GenBank/DDBJ databases">
        <title>Novel species of the genus Pelomonas and Roseateles isolated from streams.</title>
        <authorList>
            <person name="Lu H."/>
        </authorList>
    </citation>
    <scope>NUCLEOTIDE SEQUENCE [LARGE SCALE GENOMIC DNA]</scope>
    <source>
        <strain evidence="17 18">DC23W</strain>
    </source>
</reference>
<feature type="transmembrane region" description="Helical" evidence="15">
    <location>
        <begin position="499"/>
        <end position="520"/>
    </location>
</feature>
<feature type="transmembrane region" description="Helical" evidence="15">
    <location>
        <begin position="423"/>
        <end position="445"/>
    </location>
</feature>
<dbReference type="PROSITE" id="PS00077">
    <property type="entry name" value="COX1_CUB"/>
    <property type="match status" value="1"/>
</dbReference>
<feature type="transmembrane region" description="Helical" evidence="15">
    <location>
        <begin position="457"/>
        <end position="479"/>
    </location>
</feature>
<dbReference type="InterPro" id="IPR000883">
    <property type="entry name" value="Cyt_C_Oxase_1"/>
</dbReference>